<reference evidence="5" key="1">
    <citation type="submission" date="2019-12" db="EMBL/GenBank/DDBJ databases">
        <title>Novel species isolated from a subtropical stream in China.</title>
        <authorList>
            <person name="Lu H."/>
        </authorList>
    </citation>
    <scope>NUCLEOTIDE SEQUENCE [LARGE SCALE GENOMIC DNA]</scope>
    <source>
        <strain evidence="5">FT81W</strain>
    </source>
</reference>
<dbReference type="Proteomes" id="UP000447355">
    <property type="component" value="Unassembled WGS sequence"/>
</dbReference>
<dbReference type="Gene3D" id="1.10.1040.10">
    <property type="entry name" value="N-(1-d-carboxylethyl)-l-norvaline Dehydrogenase, domain 2"/>
    <property type="match status" value="1"/>
</dbReference>
<accession>A0A845GNC0</accession>
<dbReference type="AlphaFoldDB" id="A0A845GNC0"/>
<dbReference type="InterPro" id="IPR013328">
    <property type="entry name" value="6PGD_dom2"/>
</dbReference>
<evidence type="ECO:0000256" key="1">
    <source>
        <dbReference type="ARBA" id="ARBA00023002"/>
    </source>
</evidence>
<evidence type="ECO:0000259" key="3">
    <source>
        <dbReference type="Pfam" id="PF01232"/>
    </source>
</evidence>
<dbReference type="InterPro" id="IPR013131">
    <property type="entry name" value="Mannitol_DH_N"/>
</dbReference>
<organism evidence="5 6">
    <name type="scientific">Duganella vulcania</name>
    <dbReference type="NCBI Taxonomy" id="2692166"/>
    <lineage>
        <taxon>Bacteria</taxon>
        <taxon>Pseudomonadati</taxon>
        <taxon>Pseudomonadota</taxon>
        <taxon>Betaproteobacteria</taxon>
        <taxon>Burkholderiales</taxon>
        <taxon>Oxalobacteraceae</taxon>
        <taxon>Telluria group</taxon>
        <taxon>Duganella</taxon>
    </lineage>
</organism>
<name>A0A845GNC0_9BURK</name>
<dbReference type="SUPFAM" id="SSF51735">
    <property type="entry name" value="NAD(P)-binding Rossmann-fold domains"/>
    <property type="match status" value="1"/>
</dbReference>
<dbReference type="InterPro" id="IPR036291">
    <property type="entry name" value="NAD(P)-bd_dom_sf"/>
</dbReference>
<dbReference type="SUPFAM" id="SSF48179">
    <property type="entry name" value="6-phosphogluconate dehydrogenase C-terminal domain-like"/>
    <property type="match status" value="1"/>
</dbReference>
<proteinExistence type="predicted"/>
<evidence type="ECO:0000256" key="2">
    <source>
        <dbReference type="ARBA" id="ARBA00023027"/>
    </source>
</evidence>
<evidence type="ECO:0000313" key="5">
    <source>
        <dbReference type="EMBL" id="MYM95491.1"/>
    </source>
</evidence>
<dbReference type="Pfam" id="PF01232">
    <property type="entry name" value="Mannitol_dh"/>
    <property type="match status" value="1"/>
</dbReference>
<dbReference type="Pfam" id="PF08125">
    <property type="entry name" value="Mannitol_dh_C"/>
    <property type="match status" value="1"/>
</dbReference>
<dbReference type="PANTHER" id="PTHR30524:SF0">
    <property type="entry name" value="ALTRONATE OXIDOREDUCTASE-RELATED"/>
    <property type="match status" value="1"/>
</dbReference>
<dbReference type="RefSeq" id="WP_161084608.1">
    <property type="nucleotide sequence ID" value="NZ_WWCX01000027.1"/>
</dbReference>
<dbReference type="GO" id="GO:0016491">
    <property type="term" value="F:oxidoreductase activity"/>
    <property type="evidence" value="ECO:0007669"/>
    <property type="project" value="UniProtKB-KW"/>
</dbReference>
<keyword evidence="1" id="KW-0560">Oxidoreductase</keyword>
<sequence length="374" mass="40936">MASPILQFGTSRFLQAHVDLFVQQALDSGQALGRITVVQTTGSAQSAQRVAAFNAPGGYPVRIRGREDGAVVDQEHRVTAIEAALQADRDWPAIHALAAGPVRVIVSNTGDRGYELSAQDGPSLLDADTPPRSFPAKLLVLLHRRYLQGAAPVTLYPCELVANNGSVLRELVCQLARDWGLDDGFHAYLGGACVWINSLVDRIVSEPIAPAGAVAEPYAIWVIEAQPGMVLPCTHPQIVVTDQLEPYERRKLFLLNLGHTFLAEQWIRTSRAVDETVLQAMADPELRAQLEALWEEEVLPVFDALGEADIARAYLAQVRDRFTNPFLAHRLGDIAQNHEQKKQRRLLPVVALAAEQGLSLAQPRLRAALLREAA</sequence>
<gene>
    <name evidence="5" type="ORF">GTP90_16610</name>
</gene>
<protein>
    <submittedName>
        <fullName evidence="5">Mannitol dehydrogenase family protein</fullName>
    </submittedName>
</protein>
<feature type="domain" description="Mannitol dehydrogenase C-terminal" evidence="4">
    <location>
        <begin position="244"/>
        <end position="360"/>
    </location>
</feature>
<dbReference type="EMBL" id="WWCX01000027">
    <property type="protein sequence ID" value="MYM95491.1"/>
    <property type="molecule type" value="Genomic_DNA"/>
</dbReference>
<evidence type="ECO:0000259" key="4">
    <source>
        <dbReference type="Pfam" id="PF08125"/>
    </source>
</evidence>
<comment type="caution">
    <text evidence="5">The sequence shown here is derived from an EMBL/GenBank/DDBJ whole genome shotgun (WGS) entry which is preliminary data.</text>
</comment>
<dbReference type="PANTHER" id="PTHR30524">
    <property type="entry name" value="MANNITOL-1-PHOSPHATE 5-DEHYDROGENASE"/>
    <property type="match status" value="1"/>
</dbReference>
<keyword evidence="2" id="KW-0520">NAD</keyword>
<feature type="domain" description="Mannitol dehydrogenase N-terminal" evidence="3">
    <location>
        <begin position="5"/>
        <end position="225"/>
    </location>
</feature>
<dbReference type="InterPro" id="IPR013118">
    <property type="entry name" value="Mannitol_DH_C"/>
</dbReference>
<evidence type="ECO:0000313" key="6">
    <source>
        <dbReference type="Proteomes" id="UP000447355"/>
    </source>
</evidence>
<dbReference type="InterPro" id="IPR008927">
    <property type="entry name" value="6-PGluconate_DH-like_C_sf"/>
</dbReference>
<dbReference type="Gene3D" id="3.40.50.720">
    <property type="entry name" value="NAD(P)-binding Rossmann-like Domain"/>
    <property type="match status" value="1"/>
</dbReference>